<feature type="transmembrane region" description="Helical" evidence="9">
    <location>
        <begin position="145"/>
        <end position="171"/>
    </location>
</feature>
<keyword evidence="6 12" id="KW-0067">ATP-binding</keyword>
<evidence type="ECO:0000259" key="10">
    <source>
        <dbReference type="PROSITE" id="PS50893"/>
    </source>
</evidence>
<feature type="transmembrane region" description="Helical" evidence="9">
    <location>
        <begin position="247"/>
        <end position="265"/>
    </location>
</feature>
<gene>
    <name evidence="12" type="ORF">TPHV1_50136</name>
</gene>
<feature type="transmembrane region" description="Helical" evidence="9">
    <location>
        <begin position="20"/>
        <end position="39"/>
    </location>
</feature>
<dbReference type="EMBL" id="CDNC01000045">
    <property type="protein sequence ID" value="CEM62876.1"/>
    <property type="molecule type" value="Genomic_DNA"/>
</dbReference>
<dbReference type="GO" id="GO:0016887">
    <property type="term" value="F:ATP hydrolysis activity"/>
    <property type="evidence" value="ECO:0007669"/>
    <property type="project" value="InterPro"/>
</dbReference>
<proteinExistence type="predicted"/>
<dbReference type="Pfam" id="PF00005">
    <property type="entry name" value="ABC_tran"/>
    <property type="match status" value="1"/>
</dbReference>
<dbReference type="SUPFAM" id="SSF90123">
    <property type="entry name" value="ABC transporter transmembrane region"/>
    <property type="match status" value="1"/>
</dbReference>
<dbReference type="Gene3D" id="3.40.50.300">
    <property type="entry name" value="P-loop containing nucleotide triphosphate hydrolases"/>
    <property type="match status" value="1"/>
</dbReference>
<sequence>MNTYKKLLKYTPEKMHCAYISIFFSAVSVFLQIAAYWFLWKFLHALIVEKNIQDGKFYAITIVALLIANLLIGFFAVWASHILGFRLETNLRKAATDHLMKASFAFFDMNPSGKIRKLIDDNAAETHMIVAHLIPDNVAALLTPILMFILVFMVDVQLGILLLIVALIGGLQMKLMMGDKSFMEQYMLALERLNAEAVEYVRGMQVVKIFRGTVESFKAFYEAITAYAKLALNYSNSCRTPYVSFQVLFNLFTLFTVPVAIVYINRGAGIELILAKIIFYVCFAGILFASFMRVMYVGMYNFQAAQVVDKLENLFTEMQKDNLTHGTVEKFDNFDIEFKNVSFAYGEENVLNNVSFKLEGKKNYALVGSSGGGKSTIAKLISGFYKINDGAIFIGGKNISEYSQKALMENIAFVFQNAKLFKTSIFENVKMGNKNASDAEVMEALKQARCDDILDKFKEREHTVIGSQGVHLSGGETQRIAIARAILKNANIIILDEASAAADPENEYEIQQAFSNLMKDKTVIMIAHRLSSIRNVDEILVVDEGSIVERGSDAELMAQDTRYKKLQNLFLEANNWRVYDN</sequence>
<dbReference type="GO" id="GO:0140359">
    <property type="term" value="F:ABC-type transporter activity"/>
    <property type="evidence" value="ECO:0007669"/>
    <property type="project" value="InterPro"/>
</dbReference>
<organism evidence="12 13">
    <name type="scientific">Treponema phagedenis</name>
    <dbReference type="NCBI Taxonomy" id="162"/>
    <lineage>
        <taxon>Bacteria</taxon>
        <taxon>Pseudomonadati</taxon>
        <taxon>Spirochaetota</taxon>
        <taxon>Spirochaetia</taxon>
        <taxon>Spirochaetales</taxon>
        <taxon>Treponemataceae</taxon>
        <taxon>Treponema</taxon>
    </lineage>
</organism>
<dbReference type="InterPro" id="IPR003593">
    <property type="entry name" value="AAA+_ATPase"/>
</dbReference>
<feature type="transmembrane region" description="Helical" evidence="9">
    <location>
        <begin position="60"/>
        <end position="83"/>
    </location>
</feature>
<evidence type="ECO:0000256" key="4">
    <source>
        <dbReference type="ARBA" id="ARBA00022692"/>
    </source>
</evidence>
<evidence type="ECO:0000313" key="13">
    <source>
        <dbReference type="Proteomes" id="UP000042527"/>
    </source>
</evidence>
<evidence type="ECO:0000259" key="11">
    <source>
        <dbReference type="PROSITE" id="PS50929"/>
    </source>
</evidence>
<dbReference type="InterPro" id="IPR036640">
    <property type="entry name" value="ABC1_TM_sf"/>
</dbReference>
<dbReference type="GO" id="GO:0005886">
    <property type="term" value="C:plasma membrane"/>
    <property type="evidence" value="ECO:0007669"/>
    <property type="project" value="UniProtKB-SubCell"/>
</dbReference>
<keyword evidence="4 9" id="KW-0812">Transmembrane</keyword>
<evidence type="ECO:0000256" key="5">
    <source>
        <dbReference type="ARBA" id="ARBA00022741"/>
    </source>
</evidence>
<accession>A0A0B7H1P7</accession>
<dbReference type="Gene3D" id="1.20.1560.10">
    <property type="entry name" value="ABC transporter type 1, transmembrane domain"/>
    <property type="match status" value="1"/>
</dbReference>
<feature type="domain" description="ABC transmembrane type-1" evidence="11">
    <location>
        <begin position="20"/>
        <end position="297"/>
    </location>
</feature>
<reference evidence="13" key="1">
    <citation type="submission" date="2015-01" db="EMBL/GenBank/DDBJ databases">
        <authorList>
            <person name="Manzoor Shahid"/>
            <person name="Zubair Saima"/>
        </authorList>
    </citation>
    <scope>NUCLEOTIDE SEQUENCE [LARGE SCALE GENOMIC DNA]</scope>
    <source>
        <strain evidence="13">V1</strain>
    </source>
</reference>
<evidence type="ECO:0000256" key="7">
    <source>
        <dbReference type="ARBA" id="ARBA00022989"/>
    </source>
</evidence>
<evidence type="ECO:0000256" key="8">
    <source>
        <dbReference type="ARBA" id="ARBA00023136"/>
    </source>
</evidence>
<dbReference type="PANTHER" id="PTHR24221">
    <property type="entry name" value="ATP-BINDING CASSETTE SUB-FAMILY B"/>
    <property type="match status" value="1"/>
</dbReference>
<dbReference type="InterPro" id="IPR039421">
    <property type="entry name" value="Type_1_exporter"/>
</dbReference>
<feature type="transmembrane region" description="Helical" evidence="9">
    <location>
        <begin position="277"/>
        <end position="296"/>
    </location>
</feature>
<dbReference type="SMART" id="SM00382">
    <property type="entry name" value="AAA"/>
    <property type="match status" value="1"/>
</dbReference>
<keyword evidence="8 9" id="KW-0472">Membrane</keyword>
<dbReference type="InterPro" id="IPR027417">
    <property type="entry name" value="P-loop_NTPase"/>
</dbReference>
<evidence type="ECO:0000256" key="6">
    <source>
        <dbReference type="ARBA" id="ARBA00022840"/>
    </source>
</evidence>
<dbReference type="SUPFAM" id="SSF52540">
    <property type="entry name" value="P-loop containing nucleoside triphosphate hydrolases"/>
    <property type="match status" value="1"/>
</dbReference>
<dbReference type="AlphaFoldDB" id="A0A0B7H1P7"/>
<keyword evidence="13" id="KW-1185">Reference proteome</keyword>
<dbReference type="RefSeq" id="WP_024752920.1">
    <property type="nucleotide sequence ID" value="NZ_CDNC01000045.1"/>
</dbReference>
<keyword evidence="5" id="KW-0547">Nucleotide-binding</keyword>
<dbReference type="OrthoDB" id="9762778at2"/>
<evidence type="ECO:0000313" key="12">
    <source>
        <dbReference type="EMBL" id="CEM62876.1"/>
    </source>
</evidence>
<feature type="domain" description="ABC transporter" evidence="10">
    <location>
        <begin position="336"/>
        <end position="569"/>
    </location>
</feature>
<evidence type="ECO:0000256" key="3">
    <source>
        <dbReference type="ARBA" id="ARBA00022475"/>
    </source>
</evidence>
<dbReference type="Pfam" id="PF00664">
    <property type="entry name" value="ABC_membrane"/>
    <property type="match status" value="1"/>
</dbReference>
<evidence type="ECO:0000256" key="2">
    <source>
        <dbReference type="ARBA" id="ARBA00022448"/>
    </source>
</evidence>
<keyword evidence="2" id="KW-0813">Transport</keyword>
<dbReference type="PANTHER" id="PTHR24221:SF397">
    <property type="entry name" value="ABC TRANSPORTER, ATP-BINDING TRANSMEMBRANE PROTEIN"/>
    <property type="match status" value="1"/>
</dbReference>
<keyword evidence="3" id="KW-1003">Cell membrane</keyword>
<dbReference type="PROSITE" id="PS50893">
    <property type="entry name" value="ABC_TRANSPORTER_2"/>
    <property type="match status" value="1"/>
</dbReference>
<dbReference type="InterPro" id="IPR011527">
    <property type="entry name" value="ABC1_TM_dom"/>
</dbReference>
<dbReference type="FunFam" id="3.40.50.300:FF:000221">
    <property type="entry name" value="Multidrug ABC transporter ATP-binding protein"/>
    <property type="match status" value="1"/>
</dbReference>
<keyword evidence="7 9" id="KW-1133">Transmembrane helix</keyword>
<dbReference type="Proteomes" id="UP000042527">
    <property type="component" value="Unassembled WGS sequence"/>
</dbReference>
<dbReference type="InterPro" id="IPR003439">
    <property type="entry name" value="ABC_transporter-like_ATP-bd"/>
</dbReference>
<comment type="subcellular location">
    <subcellularLocation>
        <location evidence="1">Cell membrane</location>
        <topology evidence="1">Multi-pass membrane protein</topology>
    </subcellularLocation>
</comment>
<evidence type="ECO:0000256" key="1">
    <source>
        <dbReference type="ARBA" id="ARBA00004651"/>
    </source>
</evidence>
<protein>
    <submittedName>
        <fullName evidence="12">ABC transporter, ATP-binding protein</fullName>
    </submittedName>
</protein>
<name>A0A0B7H1P7_TREPH</name>
<evidence type="ECO:0000256" key="9">
    <source>
        <dbReference type="SAM" id="Phobius"/>
    </source>
</evidence>
<dbReference type="GO" id="GO:0034040">
    <property type="term" value="F:ATPase-coupled lipid transmembrane transporter activity"/>
    <property type="evidence" value="ECO:0007669"/>
    <property type="project" value="TreeGrafter"/>
</dbReference>
<dbReference type="PROSITE" id="PS50929">
    <property type="entry name" value="ABC_TM1F"/>
    <property type="match status" value="1"/>
</dbReference>
<dbReference type="GO" id="GO:0005524">
    <property type="term" value="F:ATP binding"/>
    <property type="evidence" value="ECO:0007669"/>
    <property type="project" value="UniProtKB-KW"/>
</dbReference>